<dbReference type="InterPro" id="IPR051803">
    <property type="entry name" value="TA_system_RelE-like_toxin"/>
</dbReference>
<evidence type="ECO:0000256" key="2">
    <source>
        <dbReference type="ARBA" id="ARBA00022649"/>
    </source>
</evidence>
<dbReference type="RefSeq" id="WP_128954435.1">
    <property type="nucleotide sequence ID" value="NZ_CP030053.1"/>
</dbReference>
<evidence type="ECO:0008006" key="5">
    <source>
        <dbReference type="Google" id="ProtNLM"/>
    </source>
</evidence>
<keyword evidence="2" id="KW-1277">Toxin-antitoxin system</keyword>
<accession>A0AAE5X6J0</accession>
<comment type="similarity">
    <text evidence="1">Belongs to the RelE toxin family.</text>
</comment>
<dbReference type="Pfam" id="PF05016">
    <property type="entry name" value="ParE_toxin"/>
    <property type="match status" value="1"/>
</dbReference>
<dbReference type="AlphaFoldDB" id="A0AAE5X6J0"/>
<gene>
    <name evidence="3" type="ORF">XH91_32815</name>
</gene>
<dbReference type="InterPro" id="IPR007712">
    <property type="entry name" value="RelE/ParE_toxin"/>
</dbReference>
<evidence type="ECO:0000313" key="3">
    <source>
        <dbReference type="EMBL" id="QAU49680.1"/>
    </source>
</evidence>
<organism evidence="3 4">
    <name type="scientific">Bradyrhizobium guangzhouense</name>
    <dbReference type="NCBI Taxonomy" id="1325095"/>
    <lineage>
        <taxon>Bacteria</taxon>
        <taxon>Pseudomonadati</taxon>
        <taxon>Pseudomonadota</taxon>
        <taxon>Alphaproteobacteria</taxon>
        <taxon>Hyphomicrobiales</taxon>
        <taxon>Nitrobacteraceae</taxon>
        <taxon>Bradyrhizobium</taxon>
    </lineage>
</organism>
<dbReference type="EMBL" id="CP030053">
    <property type="protein sequence ID" value="QAU49680.1"/>
    <property type="molecule type" value="Genomic_DNA"/>
</dbReference>
<dbReference type="KEGG" id="bgz:XH91_32815"/>
<proteinExistence type="inferred from homology"/>
<dbReference type="InterPro" id="IPR035093">
    <property type="entry name" value="RelE/ParE_toxin_dom_sf"/>
</dbReference>
<protein>
    <recommendedName>
        <fullName evidence="5">Type II toxin-antitoxin system RelE/ParE family toxin</fullName>
    </recommendedName>
</protein>
<reference evidence="3 4" key="1">
    <citation type="submission" date="2018-06" db="EMBL/GenBank/DDBJ databases">
        <title>Comparative genomics of rhizobia nodulating Arachis hypogaea in China.</title>
        <authorList>
            <person name="Li Y."/>
        </authorList>
    </citation>
    <scope>NUCLEOTIDE SEQUENCE [LARGE SCALE GENOMIC DNA]</scope>
    <source>
        <strain evidence="3 4">CCBAU 51670</strain>
    </source>
</reference>
<dbReference type="Gene3D" id="3.30.2310.20">
    <property type="entry name" value="RelE-like"/>
    <property type="match status" value="1"/>
</dbReference>
<sequence length="93" mass="11037">MRLRVVSTAFAELAEIAEFIARDNPDASRGVVRRIEEVFTRIKQFPYMAHPADTSDIRIYPVRPFPYLVFYSIEQDEIIVRNVRHEARRRSNR</sequence>
<dbReference type="PANTHER" id="PTHR33755">
    <property type="entry name" value="TOXIN PARE1-RELATED"/>
    <property type="match status" value="1"/>
</dbReference>
<evidence type="ECO:0000313" key="4">
    <source>
        <dbReference type="Proteomes" id="UP000288972"/>
    </source>
</evidence>
<name>A0AAE5X6J0_9BRAD</name>
<dbReference type="Proteomes" id="UP000288972">
    <property type="component" value="Chromosome"/>
</dbReference>
<dbReference type="PANTHER" id="PTHR33755:SF8">
    <property type="entry name" value="TOXIN PARE2"/>
    <property type="match status" value="1"/>
</dbReference>
<evidence type="ECO:0000256" key="1">
    <source>
        <dbReference type="ARBA" id="ARBA00006226"/>
    </source>
</evidence>